<evidence type="ECO:0000313" key="2">
    <source>
        <dbReference type="Proteomes" id="UP000231279"/>
    </source>
</evidence>
<accession>A0A2G9I870</accession>
<evidence type="ECO:0000313" key="1">
    <source>
        <dbReference type="EMBL" id="PIN25946.1"/>
    </source>
</evidence>
<dbReference type="Proteomes" id="UP000231279">
    <property type="component" value="Unassembled WGS sequence"/>
</dbReference>
<keyword evidence="2" id="KW-1185">Reference proteome</keyword>
<gene>
    <name evidence="1" type="ORF">CDL12_01315</name>
</gene>
<proteinExistence type="predicted"/>
<dbReference type="EMBL" id="NKXS01000163">
    <property type="protein sequence ID" value="PIN25946.1"/>
    <property type="molecule type" value="Genomic_DNA"/>
</dbReference>
<dbReference type="AlphaFoldDB" id="A0A2G9I870"/>
<sequence>MEVPFWDDLCGRALLHCHSKLRHTSMVQRWWTCFRFFSSTVVALEKVIVRIKNY</sequence>
<organism evidence="1 2">
    <name type="scientific">Handroanthus impetiginosus</name>
    <dbReference type="NCBI Taxonomy" id="429701"/>
    <lineage>
        <taxon>Eukaryota</taxon>
        <taxon>Viridiplantae</taxon>
        <taxon>Streptophyta</taxon>
        <taxon>Embryophyta</taxon>
        <taxon>Tracheophyta</taxon>
        <taxon>Spermatophyta</taxon>
        <taxon>Magnoliopsida</taxon>
        <taxon>eudicotyledons</taxon>
        <taxon>Gunneridae</taxon>
        <taxon>Pentapetalae</taxon>
        <taxon>asterids</taxon>
        <taxon>lamiids</taxon>
        <taxon>Lamiales</taxon>
        <taxon>Bignoniaceae</taxon>
        <taxon>Crescentiina</taxon>
        <taxon>Tabebuia alliance</taxon>
        <taxon>Handroanthus</taxon>
    </lineage>
</organism>
<reference evidence="2" key="1">
    <citation type="journal article" date="2018" name="Gigascience">
        <title>Genome assembly of the Pink Ipe (Handroanthus impetiginosus, Bignoniaceae), a highly valued, ecologically keystone Neotropical timber forest tree.</title>
        <authorList>
            <person name="Silva-Junior O.B."/>
            <person name="Grattapaglia D."/>
            <person name="Novaes E."/>
            <person name="Collevatti R.G."/>
        </authorList>
    </citation>
    <scope>NUCLEOTIDE SEQUENCE [LARGE SCALE GENOMIC DNA]</scope>
    <source>
        <strain evidence="2">cv. UFG-1</strain>
    </source>
</reference>
<protein>
    <submittedName>
        <fullName evidence="1">Uncharacterized protein</fullName>
    </submittedName>
</protein>
<name>A0A2G9I870_9LAMI</name>
<comment type="caution">
    <text evidence="1">The sequence shown here is derived from an EMBL/GenBank/DDBJ whole genome shotgun (WGS) entry which is preliminary data.</text>
</comment>